<evidence type="ECO:0000256" key="7">
    <source>
        <dbReference type="ARBA" id="ARBA00023136"/>
    </source>
</evidence>
<dbReference type="EC" id="7.1.1.2" evidence="9"/>
<reference evidence="11" key="1">
    <citation type="journal article" date="2019" name="Zool. Scr.">
        <title>Mitochondrial genome reorganization characterizes various lineages of mesostigmatid mites (Acari: Parasitiformes).</title>
        <authorList>
            <person name="Li W.-N."/>
            <person name="Shao R."/>
            <person name="Zhang Q."/>
            <person name="Deng W."/>
            <person name="Xue X.-F."/>
        </authorList>
    </citation>
    <scope>NUCLEOTIDE SEQUENCE</scope>
</reference>
<dbReference type="EMBL" id="MK270528">
    <property type="protein sequence ID" value="QHQ98553.1"/>
    <property type="molecule type" value="Genomic_DNA"/>
</dbReference>
<geneLocation type="mitochondrion" evidence="11"/>
<keyword evidence="4 9" id="KW-0813">Transport</keyword>
<sequence length="112" mass="12993">MKFILLASLLSFIVMAASFFLSKKTFMDKEKTTPFECGFDPYLMTRTPFSLRFFKIAIIFLIFDIEIVLILPLPLINSSMNPMFLMSSLSIIFIILAGLLYEWQQGSLDWMK</sequence>
<keyword evidence="7 9" id="KW-0472">Membrane</keyword>
<comment type="subcellular location">
    <subcellularLocation>
        <location evidence="1">Membrane</location>
    </subcellularLocation>
    <subcellularLocation>
        <location evidence="9">Mitochondrion membrane</location>
        <topology evidence="9">Multi-pass membrane protein</topology>
    </subcellularLocation>
</comment>
<keyword evidence="9 11" id="KW-0496">Mitochondrion</keyword>
<dbReference type="Pfam" id="PF00507">
    <property type="entry name" value="Oxidored_q4"/>
    <property type="match status" value="1"/>
</dbReference>
<dbReference type="AlphaFoldDB" id="A0A6B9WDF6"/>
<keyword evidence="9" id="KW-0830">Ubiquinone</keyword>
<feature type="chain" id="PRO_5025415515" description="NADH-ubiquinone oxidoreductase chain 3" evidence="10">
    <location>
        <begin position="19"/>
        <end position="112"/>
    </location>
</feature>
<evidence type="ECO:0000256" key="10">
    <source>
        <dbReference type="SAM" id="SignalP"/>
    </source>
</evidence>
<evidence type="ECO:0000256" key="4">
    <source>
        <dbReference type="ARBA" id="ARBA00022448"/>
    </source>
</evidence>
<feature type="transmembrane region" description="Helical" evidence="9">
    <location>
        <begin position="53"/>
        <end position="76"/>
    </location>
</feature>
<gene>
    <name evidence="11" type="primary">nad3</name>
</gene>
<feature type="transmembrane region" description="Helical" evidence="9">
    <location>
        <begin position="83"/>
        <end position="101"/>
    </location>
</feature>
<dbReference type="PANTHER" id="PTHR11058">
    <property type="entry name" value="NADH-UBIQUINONE OXIDOREDUCTASE CHAIN 3"/>
    <property type="match status" value="1"/>
</dbReference>
<dbReference type="Gene3D" id="1.20.58.1610">
    <property type="entry name" value="NADH:ubiquinone/plastoquinone oxidoreductase, chain 3"/>
    <property type="match status" value="1"/>
</dbReference>
<evidence type="ECO:0000256" key="2">
    <source>
        <dbReference type="ARBA" id="ARBA00008472"/>
    </source>
</evidence>
<organism evidence="11">
    <name type="scientific">Parasitus wangdunqingi</name>
    <dbReference type="NCBI Taxonomy" id="2695866"/>
    <lineage>
        <taxon>Eukaryota</taxon>
        <taxon>Metazoa</taxon>
        <taxon>Ecdysozoa</taxon>
        <taxon>Arthropoda</taxon>
        <taxon>Chelicerata</taxon>
        <taxon>Arachnida</taxon>
        <taxon>Acari</taxon>
        <taxon>Parasitiformes</taxon>
        <taxon>Mesostigmata</taxon>
        <taxon>Gamasina</taxon>
        <taxon>Parasitoidea</taxon>
        <taxon>Parasitidae</taxon>
        <taxon>Parasitinae</taxon>
        <taxon>Parasitus</taxon>
    </lineage>
</organism>
<comment type="function">
    <text evidence="9">Core subunit of the mitochondrial membrane respiratory chain NADH dehydrogenase (Complex I) which catalyzes electron transfer from NADH through the respiratory chain, using ubiquinone as an electron acceptor. Essential for the catalytic activity of complex I.</text>
</comment>
<evidence type="ECO:0000256" key="6">
    <source>
        <dbReference type="ARBA" id="ARBA00022989"/>
    </source>
</evidence>
<dbReference type="PANTHER" id="PTHR11058:SF9">
    <property type="entry name" value="NADH-UBIQUINONE OXIDOREDUCTASE CHAIN 3"/>
    <property type="match status" value="1"/>
</dbReference>
<protein>
    <recommendedName>
        <fullName evidence="3 9">NADH-ubiquinone oxidoreductase chain 3</fullName>
        <ecNumber evidence="9">7.1.1.2</ecNumber>
    </recommendedName>
</protein>
<keyword evidence="9" id="KW-0520">NAD</keyword>
<dbReference type="InterPro" id="IPR038430">
    <property type="entry name" value="NDAH_ubi_oxred_su3_sf"/>
</dbReference>
<proteinExistence type="inferred from homology"/>
<evidence type="ECO:0000256" key="9">
    <source>
        <dbReference type="RuleBase" id="RU003640"/>
    </source>
</evidence>
<name>A0A6B9WDF6_9ACAR</name>
<keyword evidence="9" id="KW-0679">Respiratory chain</keyword>
<keyword evidence="9" id="KW-0249">Electron transport</keyword>
<dbReference type="GO" id="GO:0031966">
    <property type="term" value="C:mitochondrial membrane"/>
    <property type="evidence" value="ECO:0007669"/>
    <property type="project" value="UniProtKB-SubCell"/>
</dbReference>
<accession>A0A6B9WDF6</accession>
<evidence type="ECO:0000256" key="3">
    <source>
        <dbReference type="ARBA" id="ARBA00021007"/>
    </source>
</evidence>
<dbReference type="GO" id="GO:0030964">
    <property type="term" value="C:NADH dehydrogenase complex"/>
    <property type="evidence" value="ECO:0007669"/>
    <property type="project" value="TreeGrafter"/>
</dbReference>
<evidence type="ECO:0000313" key="11">
    <source>
        <dbReference type="EMBL" id="QHQ98553.1"/>
    </source>
</evidence>
<evidence type="ECO:0000256" key="1">
    <source>
        <dbReference type="ARBA" id="ARBA00004370"/>
    </source>
</evidence>
<feature type="signal peptide" evidence="10">
    <location>
        <begin position="1"/>
        <end position="18"/>
    </location>
</feature>
<evidence type="ECO:0000256" key="8">
    <source>
        <dbReference type="ARBA" id="ARBA00049551"/>
    </source>
</evidence>
<comment type="similarity">
    <text evidence="2 9">Belongs to the complex I subunit 3 family.</text>
</comment>
<keyword evidence="9" id="KW-1278">Translocase</keyword>
<comment type="catalytic activity">
    <reaction evidence="8 9">
        <text>a ubiquinone + NADH + 5 H(+)(in) = a ubiquinol + NAD(+) + 4 H(+)(out)</text>
        <dbReference type="Rhea" id="RHEA:29091"/>
        <dbReference type="Rhea" id="RHEA-COMP:9565"/>
        <dbReference type="Rhea" id="RHEA-COMP:9566"/>
        <dbReference type="ChEBI" id="CHEBI:15378"/>
        <dbReference type="ChEBI" id="CHEBI:16389"/>
        <dbReference type="ChEBI" id="CHEBI:17976"/>
        <dbReference type="ChEBI" id="CHEBI:57540"/>
        <dbReference type="ChEBI" id="CHEBI:57945"/>
        <dbReference type="EC" id="7.1.1.2"/>
    </reaction>
</comment>
<evidence type="ECO:0000256" key="5">
    <source>
        <dbReference type="ARBA" id="ARBA00022692"/>
    </source>
</evidence>
<dbReference type="GO" id="GO:0008137">
    <property type="term" value="F:NADH dehydrogenase (ubiquinone) activity"/>
    <property type="evidence" value="ECO:0007669"/>
    <property type="project" value="UniProtKB-UniRule"/>
</dbReference>
<keyword evidence="5 9" id="KW-0812">Transmembrane</keyword>
<keyword evidence="6 9" id="KW-1133">Transmembrane helix</keyword>
<keyword evidence="10" id="KW-0732">Signal</keyword>
<dbReference type="InterPro" id="IPR000440">
    <property type="entry name" value="NADH_UbQ/plastoQ_OxRdtase_su3"/>
</dbReference>